<dbReference type="InterPro" id="IPR015915">
    <property type="entry name" value="Kelch-typ_b-propeller"/>
</dbReference>
<feature type="region of interest" description="Disordered" evidence="2">
    <location>
        <begin position="338"/>
        <end position="358"/>
    </location>
</feature>
<reference evidence="5" key="1">
    <citation type="submission" date="2016-06" db="UniProtKB">
        <authorList>
            <consortium name="WormBaseParasite"/>
        </authorList>
    </citation>
    <scope>IDENTIFICATION</scope>
</reference>
<evidence type="ECO:0000313" key="4">
    <source>
        <dbReference type="Proteomes" id="UP000275846"/>
    </source>
</evidence>
<dbReference type="SUPFAM" id="SSF117281">
    <property type="entry name" value="Kelch motif"/>
    <property type="match status" value="1"/>
</dbReference>
<evidence type="ECO:0000313" key="5">
    <source>
        <dbReference type="WBParaSite" id="SSLN_0001235801-mRNA-1"/>
    </source>
</evidence>
<keyword evidence="1" id="KW-0880">Kelch repeat</keyword>
<keyword evidence="4" id="KW-1185">Reference proteome</keyword>
<dbReference type="SMART" id="SM00612">
    <property type="entry name" value="Kelch"/>
    <property type="match status" value="2"/>
</dbReference>
<evidence type="ECO:0000256" key="1">
    <source>
        <dbReference type="ARBA" id="ARBA00022441"/>
    </source>
</evidence>
<dbReference type="AlphaFoldDB" id="A0A183T610"/>
<protein>
    <submittedName>
        <fullName evidence="5">F-box/kelch-repeat protein</fullName>
    </submittedName>
</protein>
<sequence length="373" mass="41515">MALASSEIFEDGFPLFQSWTALNEIRLAVEIKDLAVEVGTLALTRLYVHICACGSARFPSCPQLGKRERFCGWRIAVTTGLLLEACCGVSGERSALARVGSPRRWTRSHAAAVVKTAGGGEGRTLLGVFGGGSKGGRLSSCEVYDVSRDRWFNLPAMREKRNAPAAACLPGDCRVFVFGGFKYSRFAPSIPPSCLASVEFCRLEADWVEATATSARTADFWRAAAPMRTARSDLAATFFSGPNHCCRWRELAEKLKRCGNVYAARRWQASRPVDRADWHDAVSNLLHSSHVHRRLAVQGTCGRYETYAIWKAVVINWYLGSMQQEPFFTLEDSRDQTCEHKKNDDDDYDDDDDDDDDARYAITTAYNRPSDFS</sequence>
<evidence type="ECO:0000256" key="2">
    <source>
        <dbReference type="SAM" id="MobiDB-lite"/>
    </source>
</evidence>
<organism evidence="5">
    <name type="scientific">Schistocephalus solidus</name>
    <name type="common">Tapeworm</name>
    <dbReference type="NCBI Taxonomy" id="70667"/>
    <lineage>
        <taxon>Eukaryota</taxon>
        <taxon>Metazoa</taxon>
        <taxon>Spiralia</taxon>
        <taxon>Lophotrochozoa</taxon>
        <taxon>Platyhelminthes</taxon>
        <taxon>Cestoda</taxon>
        <taxon>Eucestoda</taxon>
        <taxon>Diphyllobothriidea</taxon>
        <taxon>Diphyllobothriidae</taxon>
        <taxon>Schistocephalus</taxon>
    </lineage>
</organism>
<dbReference type="Proteomes" id="UP000275846">
    <property type="component" value="Unassembled WGS sequence"/>
</dbReference>
<gene>
    <name evidence="3" type="ORF">SSLN_LOCUS11908</name>
</gene>
<dbReference type="WBParaSite" id="SSLN_0001235801-mRNA-1">
    <property type="protein sequence ID" value="SSLN_0001235801-mRNA-1"/>
    <property type="gene ID" value="SSLN_0001235801"/>
</dbReference>
<name>A0A183T610_SCHSO</name>
<feature type="compositionally biased region" description="Acidic residues" evidence="2">
    <location>
        <begin position="345"/>
        <end position="357"/>
    </location>
</feature>
<accession>A0A183T610</accession>
<evidence type="ECO:0000313" key="3">
    <source>
        <dbReference type="EMBL" id="VDL98293.1"/>
    </source>
</evidence>
<dbReference type="Gene3D" id="2.120.10.80">
    <property type="entry name" value="Kelch-type beta propeller"/>
    <property type="match status" value="1"/>
</dbReference>
<proteinExistence type="predicted"/>
<dbReference type="InterPro" id="IPR006652">
    <property type="entry name" value="Kelch_1"/>
</dbReference>
<dbReference type="EMBL" id="UYSU01036884">
    <property type="protein sequence ID" value="VDL98293.1"/>
    <property type="molecule type" value="Genomic_DNA"/>
</dbReference>
<reference evidence="3 4" key="2">
    <citation type="submission" date="2018-11" db="EMBL/GenBank/DDBJ databases">
        <authorList>
            <consortium name="Pathogen Informatics"/>
        </authorList>
    </citation>
    <scope>NUCLEOTIDE SEQUENCE [LARGE SCALE GENOMIC DNA]</scope>
    <source>
        <strain evidence="3 4">NST_G2</strain>
    </source>
</reference>